<name>A0A034UYZ4_BACDO</name>
<proteinExistence type="predicted"/>
<protein>
    <submittedName>
        <fullName evidence="1">Uncharacterized protein</fullName>
    </submittedName>
</protein>
<sequence length="184" mass="21167">SNNDSIYYLIYFKTKMEITSRILVVLLLLSKKVNGSKRSFIEPYSMTPEAVPVITAALLECSKKLKENNREQLENYQQIRRHLLVNIRVNPSFNLEKVDQFLILDEIFDAKERSKAKIMSPYLIEISRGEPVMMYPLEFSESLKLNDSNRTQLIDDISQNSQNGTSSNQIRKVQKFKSGGNAGQ</sequence>
<dbReference type="AlphaFoldDB" id="A0A034UYZ4"/>
<dbReference type="EMBL" id="GAKP01022771">
    <property type="protein sequence ID" value="JAC36181.1"/>
    <property type="molecule type" value="Transcribed_RNA"/>
</dbReference>
<evidence type="ECO:0000313" key="1">
    <source>
        <dbReference type="EMBL" id="JAC36181.1"/>
    </source>
</evidence>
<organism evidence="1">
    <name type="scientific">Bactrocera dorsalis</name>
    <name type="common">Oriental fruit fly</name>
    <name type="synonym">Dacus dorsalis</name>
    <dbReference type="NCBI Taxonomy" id="27457"/>
    <lineage>
        <taxon>Eukaryota</taxon>
        <taxon>Metazoa</taxon>
        <taxon>Ecdysozoa</taxon>
        <taxon>Arthropoda</taxon>
        <taxon>Hexapoda</taxon>
        <taxon>Insecta</taxon>
        <taxon>Pterygota</taxon>
        <taxon>Neoptera</taxon>
        <taxon>Endopterygota</taxon>
        <taxon>Diptera</taxon>
        <taxon>Brachycera</taxon>
        <taxon>Muscomorpha</taxon>
        <taxon>Tephritoidea</taxon>
        <taxon>Tephritidae</taxon>
        <taxon>Bactrocera</taxon>
        <taxon>Bactrocera</taxon>
    </lineage>
</organism>
<accession>A0A034UYZ4</accession>
<feature type="non-terminal residue" evidence="1">
    <location>
        <position position="1"/>
    </location>
</feature>
<reference evidence="1" key="1">
    <citation type="journal article" date="2014" name="BMC Genomics">
        <title>Characterizing the developmental transcriptome of the oriental fruit fly, Bactrocera dorsalis (Diptera: Tephritidae) through comparative genomic analysis with Drosophila melanogaster utilizing modENCODE datasets.</title>
        <authorList>
            <person name="Geib S.M."/>
            <person name="Calla B."/>
            <person name="Hall B."/>
            <person name="Hou S."/>
            <person name="Manoukis N.C."/>
        </authorList>
    </citation>
    <scope>NUCLEOTIDE SEQUENCE</scope>
    <source>
        <strain evidence="1">Punador</strain>
    </source>
</reference>